<evidence type="ECO:0000313" key="3">
    <source>
        <dbReference type="Proteomes" id="UP000178449"/>
    </source>
</evidence>
<gene>
    <name evidence="2" type="ORF">A2527_13325</name>
</gene>
<dbReference type="AlphaFoldDB" id="A0A1F6G541"/>
<feature type="signal peptide" evidence="1">
    <location>
        <begin position="1"/>
        <end position="19"/>
    </location>
</feature>
<evidence type="ECO:0000313" key="2">
    <source>
        <dbReference type="EMBL" id="OGG93228.1"/>
    </source>
</evidence>
<feature type="chain" id="PRO_5009524485" evidence="1">
    <location>
        <begin position="20"/>
        <end position="96"/>
    </location>
</feature>
<proteinExistence type="predicted"/>
<keyword evidence="1" id="KW-0732">Signal</keyword>
<evidence type="ECO:0000256" key="1">
    <source>
        <dbReference type="SAM" id="SignalP"/>
    </source>
</evidence>
<reference evidence="2 3" key="1">
    <citation type="journal article" date="2016" name="Nat. Commun.">
        <title>Thousands of microbial genomes shed light on interconnected biogeochemical processes in an aquifer system.</title>
        <authorList>
            <person name="Anantharaman K."/>
            <person name="Brown C.T."/>
            <person name="Hug L.A."/>
            <person name="Sharon I."/>
            <person name="Castelle C.J."/>
            <person name="Probst A.J."/>
            <person name="Thomas B.C."/>
            <person name="Singh A."/>
            <person name="Wilkins M.J."/>
            <person name="Karaoz U."/>
            <person name="Brodie E.L."/>
            <person name="Williams K.H."/>
            <person name="Hubbard S.S."/>
            <person name="Banfield J.F."/>
        </authorList>
    </citation>
    <scope>NUCLEOTIDE SEQUENCE [LARGE SCALE GENOMIC DNA]</scope>
</reference>
<name>A0A1F6G541_9PROT</name>
<organism evidence="2 3">
    <name type="scientific">Candidatus Lambdaproteobacteria bacterium RIFOXYD2_FULL_50_16</name>
    <dbReference type="NCBI Taxonomy" id="1817772"/>
    <lineage>
        <taxon>Bacteria</taxon>
        <taxon>Pseudomonadati</taxon>
        <taxon>Pseudomonadota</taxon>
        <taxon>Candidatus Lambdaproteobacteria</taxon>
    </lineage>
</organism>
<comment type="caution">
    <text evidence="2">The sequence shown here is derived from an EMBL/GenBank/DDBJ whole genome shotgun (WGS) entry which is preliminary data.</text>
</comment>
<dbReference type="EMBL" id="MFNE01000052">
    <property type="protein sequence ID" value="OGG93228.1"/>
    <property type="molecule type" value="Genomic_DNA"/>
</dbReference>
<accession>A0A1F6G541</accession>
<protein>
    <submittedName>
        <fullName evidence="2">Uncharacterized protein</fullName>
    </submittedName>
</protein>
<dbReference type="Proteomes" id="UP000178449">
    <property type="component" value="Unassembled WGS sequence"/>
</dbReference>
<dbReference type="STRING" id="1817772.A2527_13325"/>
<sequence length="96" mass="10987">MKVSTLWLFLAFLALPLLAQPVPNGISPWTQKKMDWLDQNGTAIRRGKPESRETVIACRRKDHILVRRPFGIEMDWNNAQVIECPAFFSSPVPLPE</sequence>